<dbReference type="SUPFAM" id="SSF63411">
    <property type="entry name" value="LuxS/MPP-like metallohydrolase"/>
    <property type="match status" value="1"/>
</dbReference>
<evidence type="ECO:0000313" key="2">
    <source>
        <dbReference type="Proteomes" id="UP000249794"/>
    </source>
</evidence>
<dbReference type="GO" id="GO:0046872">
    <property type="term" value="F:metal ion binding"/>
    <property type="evidence" value="ECO:0007669"/>
    <property type="project" value="InterPro"/>
</dbReference>
<dbReference type="Gene3D" id="3.30.830.10">
    <property type="entry name" value="Metalloenzyme, LuxS/M16 peptidase-like"/>
    <property type="match status" value="1"/>
</dbReference>
<sequence>MEGIDSHFSLQQACSVFTISMWLAADQVAQVEEIVRLRLTDLGTTPISAAELSRCQRLLLNDYAFGTETPGQIAGLYGYYATVAEAELASRYPTYLQAQTPEKLQHIAQQYLRPDCYTAVVLKPE</sequence>
<dbReference type="AlphaFoldDB" id="A0A2W4WU98"/>
<organism evidence="1 2">
    <name type="scientific">Phormidesmis priestleyi</name>
    <dbReference type="NCBI Taxonomy" id="268141"/>
    <lineage>
        <taxon>Bacteria</taxon>
        <taxon>Bacillati</taxon>
        <taxon>Cyanobacteriota</taxon>
        <taxon>Cyanophyceae</taxon>
        <taxon>Leptolyngbyales</taxon>
        <taxon>Leptolyngbyaceae</taxon>
        <taxon>Phormidesmis</taxon>
    </lineage>
</organism>
<accession>A0A2W4WU98</accession>
<dbReference type="EMBL" id="QBMP01000356">
    <property type="protein sequence ID" value="PZO45459.1"/>
    <property type="molecule type" value="Genomic_DNA"/>
</dbReference>
<reference evidence="1 2" key="2">
    <citation type="submission" date="2018-06" db="EMBL/GenBank/DDBJ databases">
        <title>Metagenomic assembly of (sub)arctic Cyanobacteria and their associated microbiome from non-axenic cultures.</title>
        <authorList>
            <person name="Baurain D."/>
        </authorList>
    </citation>
    <scope>NUCLEOTIDE SEQUENCE [LARGE SCALE GENOMIC DNA]</scope>
    <source>
        <strain evidence="1">ULC027bin1</strain>
    </source>
</reference>
<evidence type="ECO:0008006" key="3">
    <source>
        <dbReference type="Google" id="ProtNLM"/>
    </source>
</evidence>
<dbReference type="InterPro" id="IPR011249">
    <property type="entry name" value="Metalloenz_LuxS/M16"/>
</dbReference>
<protein>
    <recommendedName>
        <fullName evidence="3">Peptidase M16 C-terminal domain-containing protein</fullName>
    </recommendedName>
</protein>
<evidence type="ECO:0000313" key="1">
    <source>
        <dbReference type="EMBL" id="PZO45459.1"/>
    </source>
</evidence>
<proteinExistence type="predicted"/>
<comment type="caution">
    <text evidence="1">The sequence shown here is derived from an EMBL/GenBank/DDBJ whole genome shotgun (WGS) entry which is preliminary data.</text>
</comment>
<gene>
    <name evidence="1" type="ORF">DCF15_21510</name>
</gene>
<name>A0A2W4WU98_9CYAN</name>
<dbReference type="Proteomes" id="UP000249794">
    <property type="component" value="Unassembled WGS sequence"/>
</dbReference>
<reference evidence="2" key="1">
    <citation type="submission" date="2018-04" db="EMBL/GenBank/DDBJ databases">
        <authorList>
            <person name="Cornet L."/>
        </authorList>
    </citation>
    <scope>NUCLEOTIDE SEQUENCE [LARGE SCALE GENOMIC DNA]</scope>
</reference>